<dbReference type="GO" id="GO:0009307">
    <property type="term" value="P:DNA restriction-modification system"/>
    <property type="evidence" value="ECO:0007669"/>
    <property type="project" value="InterPro"/>
</dbReference>
<dbReference type="Pfam" id="PF04471">
    <property type="entry name" value="Mrr_cat"/>
    <property type="match status" value="1"/>
</dbReference>
<dbReference type="PANTHER" id="PTHR30015">
    <property type="entry name" value="MRR RESTRICTION SYSTEM PROTEIN"/>
    <property type="match status" value="1"/>
</dbReference>
<gene>
    <name evidence="3" type="ORF">D5F11_023045</name>
</gene>
<keyword evidence="1" id="KW-0812">Transmembrane</keyword>
<dbReference type="InterPro" id="IPR011335">
    <property type="entry name" value="Restrct_endonuc-II-like"/>
</dbReference>
<evidence type="ECO:0000256" key="1">
    <source>
        <dbReference type="SAM" id="Phobius"/>
    </source>
</evidence>
<dbReference type="InterPro" id="IPR011856">
    <property type="entry name" value="tRNA_endonuc-like_dom_sf"/>
</dbReference>
<proteinExistence type="predicted"/>
<dbReference type="OrthoDB" id="9797274at2"/>
<dbReference type="Gene3D" id="3.40.1350.10">
    <property type="match status" value="1"/>
</dbReference>
<sequence>MSQQLIGWVVSVLVLTLAISSLVHVLRARNYEKNLRKSGIRDIDRMDEKEFGAFIKLLFREVGFKSIEVEEQEVLFGADFLLDGETKAVLQINRLGENTRVGVRAVQEIVAARIYHGVEEAWLITNTVFTENARLLAEACQVKLIDRFLLQRLILTVNPDADPKEVRESIKLLFEEAMWKNVEAKQEKEGKYAVMNEQLKP</sequence>
<dbReference type="PANTHER" id="PTHR30015:SF6">
    <property type="entry name" value="SLL1429 PROTEIN"/>
    <property type="match status" value="1"/>
</dbReference>
<name>A0A429X1M2_SIMTE</name>
<dbReference type="Proteomes" id="UP000287296">
    <property type="component" value="Unassembled WGS sequence"/>
</dbReference>
<keyword evidence="1" id="KW-1133">Transmembrane helix</keyword>
<dbReference type="GO" id="GO:0003677">
    <property type="term" value="F:DNA binding"/>
    <property type="evidence" value="ECO:0007669"/>
    <property type="project" value="InterPro"/>
</dbReference>
<dbReference type="AlphaFoldDB" id="A0A429X1M2"/>
<dbReference type="RefSeq" id="WP_120118553.1">
    <property type="nucleotide sequence ID" value="NZ_QYTW02000035.1"/>
</dbReference>
<dbReference type="InterPro" id="IPR052906">
    <property type="entry name" value="Type_IV_Methyl-Rstrct_Enzyme"/>
</dbReference>
<evidence type="ECO:0000313" key="4">
    <source>
        <dbReference type="Proteomes" id="UP000287296"/>
    </source>
</evidence>
<keyword evidence="1" id="KW-0472">Membrane</keyword>
<accession>A0A429X1M2</accession>
<feature type="domain" description="Restriction endonuclease type IV Mrr" evidence="2">
    <location>
        <begin position="43"/>
        <end position="154"/>
    </location>
</feature>
<comment type="caution">
    <text evidence="3">The sequence shown here is derived from an EMBL/GenBank/DDBJ whole genome shotgun (WGS) entry which is preliminary data.</text>
</comment>
<evidence type="ECO:0000259" key="2">
    <source>
        <dbReference type="Pfam" id="PF04471"/>
    </source>
</evidence>
<dbReference type="SUPFAM" id="SSF52980">
    <property type="entry name" value="Restriction endonuclease-like"/>
    <property type="match status" value="1"/>
</dbReference>
<dbReference type="EMBL" id="QYTW02000035">
    <property type="protein sequence ID" value="RST57389.1"/>
    <property type="molecule type" value="Genomic_DNA"/>
</dbReference>
<feature type="transmembrane region" description="Helical" evidence="1">
    <location>
        <begin position="6"/>
        <end position="26"/>
    </location>
</feature>
<dbReference type="GO" id="GO:0015666">
    <property type="term" value="F:restriction endodeoxyribonuclease activity"/>
    <property type="evidence" value="ECO:0007669"/>
    <property type="project" value="TreeGrafter"/>
</dbReference>
<dbReference type="InterPro" id="IPR007560">
    <property type="entry name" value="Restrct_endonuc_IV_Mrr"/>
</dbReference>
<reference evidence="3 4" key="1">
    <citation type="submission" date="2018-12" db="EMBL/GenBank/DDBJ databases">
        <authorList>
            <person name="Sun L."/>
            <person name="Chen Z."/>
        </authorList>
    </citation>
    <scope>NUCLEOTIDE SEQUENCE [LARGE SCALE GENOMIC DNA]</scope>
    <source>
        <strain evidence="3 4">LMG 29736</strain>
    </source>
</reference>
<evidence type="ECO:0000313" key="3">
    <source>
        <dbReference type="EMBL" id="RST57389.1"/>
    </source>
</evidence>
<protein>
    <submittedName>
        <fullName evidence="3">Restriction endonuclease</fullName>
    </submittedName>
</protein>
<keyword evidence="3" id="KW-0378">Hydrolase</keyword>
<keyword evidence="3" id="KW-0255">Endonuclease</keyword>
<organism evidence="3 4">
    <name type="scientific">Siminovitchia terrae</name>
    <name type="common">Bacillus terrae</name>
    <dbReference type="NCBI Taxonomy" id="1914933"/>
    <lineage>
        <taxon>Bacteria</taxon>
        <taxon>Bacillati</taxon>
        <taxon>Bacillota</taxon>
        <taxon>Bacilli</taxon>
        <taxon>Bacillales</taxon>
        <taxon>Bacillaceae</taxon>
        <taxon>Siminovitchia</taxon>
    </lineage>
</organism>
<keyword evidence="3" id="KW-0540">Nuclease</keyword>